<proteinExistence type="predicted"/>
<accession>T0K5L6</accession>
<dbReference type="AlphaFoldDB" id="T0K5L6"/>
<sequence length="219" mass="23736">MIAAIELAILARLQTMEPALGFAWRRRETLPEDWESYLGEFKGEIGGPAVWVGFTGWSNAERLNDELVVDGTFGLVVANRSARPNEQANRHGGPDPAKEPGSYRLALGAAAVLAGQMLDLDLYEPLEVGDATPLKRTAMMKELKLSAHALMLSCRFPVQLAGDGDDGALEALHVNWDIPAFAMPNPVDRDLVQPGVQLADDFHADATDHIALPQETDPS</sequence>
<dbReference type="Proteomes" id="UP000015523">
    <property type="component" value="Unassembled WGS sequence"/>
</dbReference>
<protein>
    <recommendedName>
        <fullName evidence="3">DUF1834 family protein</fullName>
    </recommendedName>
</protein>
<evidence type="ECO:0000313" key="1">
    <source>
        <dbReference type="EMBL" id="EQB31964.1"/>
    </source>
</evidence>
<gene>
    <name evidence="1" type="ORF">M529_11920</name>
</gene>
<dbReference type="InterPro" id="IPR014972">
    <property type="entry name" value="Phage_Mu_Gp37"/>
</dbReference>
<keyword evidence="2" id="KW-1185">Reference proteome</keyword>
<name>T0K5L6_9SPHN</name>
<dbReference type="PATRIC" id="fig|1346791.3.peg.2294"/>
<evidence type="ECO:0000313" key="2">
    <source>
        <dbReference type="Proteomes" id="UP000015523"/>
    </source>
</evidence>
<dbReference type="STRING" id="1346791.M529_11920"/>
<evidence type="ECO:0008006" key="3">
    <source>
        <dbReference type="Google" id="ProtNLM"/>
    </source>
</evidence>
<comment type="caution">
    <text evidence="1">The sequence shown here is derived from an EMBL/GenBank/DDBJ whole genome shotgun (WGS) entry which is preliminary data.</text>
</comment>
<reference evidence="1 2" key="1">
    <citation type="journal article" date="2013" name="Genome Announc.">
        <title>Draft Genome Sequence of Sphingobium ummariense Strain RL-3, a Hexachlorocyclohexane-Degrading Bacterium.</title>
        <authorList>
            <person name="Kohli P."/>
            <person name="Dua A."/>
            <person name="Sangwan N."/>
            <person name="Oldach P."/>
            <person name="Khurana J.P."/>
            <person name="Lal R."/>
        </authorList>
    </citation>
    <scope>NUCLEOTIDE SEQUENCE [LARGE SCALE GENOMIC DNA]</scope>
    <source>
        <strain evidence="1 2">RL-3</strain>
    </source>
</reference>
<dbReference type="Pfam" id="PF08873">
    <property type="entry name" value="Phage_Mu_Gp37"/>
    <property type="match status" value="1"/>
</dbReference>
<organism evidence="1 2">
    <name type="scientific">Sphingobium ummariense RL-3</name>
    <dbReference type="NCBI Taxonomy" id="1346791"/>
    <lineage>
        <taxon>Bacteria</taxon>
        <taxon>Pseudomonadati</taxon>
        <taxon>Pseudomonadota</taxon>
        <taxon>Alphaproteobacteria</taxon>
        <taxon>Sphingomonadales</taxon>
        <taxon>Sphingomonadaceae</taxon>
        <taxon>Sphingobium</taxon>
    </lineage>
</organism>
<dbReference type="EMBL" id="AUWY01000081">
    <property type="protein sequence ID" value="EQB31964.1"/>
    <property type="molecule type" value="Genomic_DNA"/>
</dbReference>